<dbReference type="VEuPathDB" id="FungiDB:PSHT_14675"/>
<proteinExistence type="inferred from homology"/>
<sequence length="625" mass="68744">MSAQERLMNTYSPSQAYQRFNSSTAVLLKPHQPTKVVAVPLLPQRGTTTDWQWPIQLSQSIVFSYSFHSVINSNLVIVTIIYSLFIILTIQAVLRFITNQQKKQSGSEYIILTNIPHIKTSPGLVGVCMLLGSFTINLYSSNSGSWIAGLTIYLIITHLLLSNLTKSNQDTLSDSESGNFLNLLMVRMLSCKFIGSLDFNHPLGNLSNRLIGLVLYLDVLNWSSNLGQTYTGSGQIFFDCMALGMGLFASVMAIWPADKQFTFGHGGVETLSGFANGVFLMLISVFIVFEAVQRLVGPPEMNTNQLLTVSFMGLMVNLVGIPIAFIDHHSSISADSKFNFFTVQHRHSSQTGHLEGDDHEEEQEDLVDDHDRLKSPGPADPDNHILTQVGAFYLGENVNHFRPRSLVPKPIQSSLIAHNHTVFVTSTGAISPEGVEQEGIPSFTLTFVTSQGHSHNMKGVFLPVMADTLGSVGLPSLTLLIFASVVPLVQDLAKNLMLALDDEKERQVQKALGKVCFPLYLSTSAKEKQKDLSTITGSIHAQPSPIPSQGMNMSGIASPVMMLPENDHDHDHEHSSRGYNHADFVKHKLEEILTTDHIPGLTKLLIQIKPFHGSKHCFCLAGPNT</sequence>
<evidence type="ECO:0000256" key="4">
    <source>
        <dbReference type="ARBA" id="ARBA00022692"/>
    </source>
</evidence>
<evidence type="ECO:0000256" key="9">
    <source>
        <dbReference type="SAM" id="Phobius"/>
    </source>
</evidence>
<keyword evidence="12" id="KW-1185">Reference proteome</keyword>
<dbReference type="GO" id="GO:0006882">
    <property type="term" value="P:intracellular zinc ion homeostasis"/>
    <property type="evidence" value="ECO:0007669"/>
    <property type="project" value="InterPro"/>
</dbReference>
<dbReference type="PANTHER" id="PTHR45755">
    <property type="match status" value="1"/>
</dbReference>
<organism evidence="11 12">
    <name type="scientific">Puccinia striiformis</name>
    <dbReference type="NCBI Taxonomy" id="27350"/>
    <lineage>
        <taxon>Eukaryota</taxon>
        <taxon>Fungi</taxon>
        <taxon>Dikarya</taxon>
        <taxon>Basidiomycota</taxon>
        <taxon>Pucciniomycotina</taxon>
        <taxon>Pucciniomycetes</taxon>
        <taxon>Pucciniales</taxon>
        <taxon>Pucciniaceae</taxon>
        <taxon>Puccinia</taxon>
    </lineage>
</organism>
<feature type="transmembrane region" description="Helical" evidence="9">
    <location>
        <begin position="304"/>
        <end position="326"/>
    </location>
</feature>
<evidence type="ECO:0000313" key="12">
    <source>
        <dbReference type="Proteomes" id="UP000239156"/>
    </source>
</evidence>
<dbReference type="VEuPathDB" id="FungiDB:PSHT_02071"/>
<feature type="transmembrane region" description="Helical" evidence="9">
    <location>
        <begin position="118"/>
        <end position="139"/>
    </location>
</feature>
<feature type="non-terminal residue" evidence="11">
    <location>
        <position position="625"/>
    </location>
</feature>
<dbReference type="GO" id="GO:0031410">
    <property type="term" value="C:cytoplasmic vesicle"/>
    <property type="evidence" value="ECO:0007669"/>
    <property type="project" value="TreeGrafter"/>
</dbReference>
<dbReference type="GO" id="GO:0005794">
    <property type="term" value="C:Golgi apparatus"/>
    <property type="evidence" value="ECO:0007669"/>
    <property type="project" value="TreeGrafter"/>
</dbReference>
<dbReference type="Pfam" id="PF01545">
    <property type="entry name" value="Cation_efflux"/>
    <property type="match status" value="1"/>
</dbReference>
<keyword evidence="3" id="KW-0813">Transport</keyword>
<evidence type="ECO:0000256" key="7">
    <source>
        <dbReference type="ARBA" id="ARBA00023136"/>
    </source>
</evidence>
<feature type="transmembrane region" description="Helical" evidence="9">
    <location>
        <begin position="145"/>
        <end position="164"/>
    </location>
</feature>
<dbReference type="InterPro" id="IPR045316">
    <property type="entry name" value="Msc2-like"/>
</dbReference>
<feature type="transmembrane region" description="Helical" evidence="9">
    <location>
        <begin position="75"/>
        <end position="97"/>
    </location>
</feature>
<feature type="transmembrane region" description="Helical" evidence="9">
    <location>
        <begin position="236"/>
        <end position="254"/>
    </location>
</feature>
<protein>
    <recommendedName>
        <fullName evidence="10">Cation efflux protein transmembrane domain-containing protein</fullName>
    </recommendedName>
</protein>
<dbReference type="SUPFAM" id="SSF161111">
    <property type="entry name" value="Cation efflux protein transmembrane domain-like"/>
    <property type="match status" value="1"/>
</dbReference>
<evidence type="ECO:0000256" key="2">
    <source>
        <dbReference type="ARBA" id="ARBA00008873"/>
    </source>
</evidence>
<evidence type="ECO:0000256" key="6">
    <source>
        <dbReference type="ARBA" id="ARBA00023065"/>
    </source>
</evidence>
<feature type="transmembrane region" description="Helical" evidence="9">
    <location>
        <begin position="274"/>
        <end position="292"/>
    </location>
</feature>
<comment type="caution">
    <text evidence="11">The sequence shown here is derived from an EMBL/GenBank/DDBJ whole genome shotgun (WGS) entry which is preliminary data.</text>
</comment>
<evidence type="ECO:0000259" key="10">
    <source>
        <dbReference type="Pfam" id="PF01545"/>
    </source>
</evidence>
<dbReference type="AlphaFoldDB" id="A0A2S4UDW6"/>
<dbReference type="GO" id="GO:0005385">
    <property type="term" value="F:zinc ion transmembrane transporter activity"/>
    <property type="evidence" value="ECO:0007669"/>
    <property type="project" value="InterPro"/>
</dbReference>
<keyword evidence="6" id="KW-0406">Ion transport</keyword>
<dbReference type="PANTHER" id="PTHR45755:SF4">
    <property type="entry name" value="ZINC TRANSPORTER 7"/>
    <property type="match status" value="1"/>
</dbReference>
<dbReference type="Gene3D" id="1.20.1510.10">
    <property type="entry name" value="Cation efflux protein transmembrane domain"/>
    <property type="match status" value="1"/>
</dbReference>
<evidence type="ECO:0000256" key="5">
    <source>
        <dbReference type="ARBA" id="ARBA00022989"/>
    </source>
</evidence>
<name>A0A2S4UDW6_9BASI</name>
<comment type="subcellular location">
    <subcellularLocation>
        <location evidence="1">Membrane</location>
        <topology evidence="1">Multi-pass membrane protein</topology>
    </subcellularLocation>
</comment>
<dbReference type="GO" id="GO:0016020">
    <property type="term" value="C:membrane"/>
    <property type="evidence" value="ECO:0007669"/>
    <property type="project" value="UniProtKB-SubCell"/>
</dbReference>
<dbReference type="InterPro" id="IPR058533">
    <property type="entry name" value="Cation_efflux_TM"/>
</dbReference>
<evidence type="ECO:0000256" key="3">
    <source>
        <dbReference type="ARBA" id="ARBA00022448"/>
    </source>
</evidence>
<comment type="similarity">
    <text evidence="2">Belongs to the cation diffusion facilitator (CDF) transporter (TC 2.A.4) family. SLC30A subfamily.</text>
</comment>
<reference evidence="11" key="1">
    <citation type="submission" date="2017-12" db="EMBL/GenBank/DDBJ databases">
        <title>Gene loss provides genomic basis for host adaptation in cereal stripe rust fungi.</title>
        <authorList>
            <person name="Xia C."/>
        </authorList>
    </citation>
    <scope>NUCLEOTIDE SEQUENCE [LARGE SCALE GENOMIC DNA]</scope>
    <source>
        <strain evidence="11">93-210</strain>
    </source>
</reference>
<dbReference type="VEuPathDB" id="FungiDB:PSHT_02072"/>
<feature type="compositionally biased region" description="Acidic residues" evidence="8">
    <location>
        <begin position="357"/>
        <end position="368"/>
    </location>
</feature>
<evidence type="ECO:0000256" key="1">
    <source>
        <dbReference type="ARBA" id="ARBA00004141"/>
    </source>
</evidence>
<keyword evidence="7 9" id="KW-0472">Membrane</keyword>
<dbReference type="VEuPathDB" id="FungiDB:PSTT_16251"/>
<evidence type="ECO:0000256" key="8">
    <source>
        <dbReference type="SAM" id="MobiDB-lite"/>
    </source>
</evidence>
<gene>
    <name evidence="11" type="ORF">PSTT_16251</name>
</gene>
<feature type="region of interest" description="Disordered" evidence="8">
    <location>
        <begin position="349"/>
        <end position="380"/>
    </location>
</feature>
<dbReference type="NCBIfam" id="TIGR01297">
    <property type="entry name" value="CDF"/>
    <property type="match status" value="1"/>
</dbReference>
<dbReference type="InterPro" id="IPR002524">
    <property type="entry name" value="Cation_efflux"/>
</dbReference>
<accession>A0A2S4UDW6</accession>
<keyword evidence="4 9" id="KW-0812">Transmembrane</keyword>
<dbReference type="GO" id="GO:1904257">
    <property type="term" value="P:zinc ion import into Golgi lumen"/>
    <property type="evidence" value="ECO:0007669"/>
    <property type="project" value="TreeGrafter"/>
</dbReference>
<dbReference type="InterPro" id="IPR027469">
    <property type="entry name" value="Cation_efflux_TMD_sf"/>
</dbReference>
<evidence type="ECO:0000313" key="11">
    <source>
        <dbReference type="EMBL" id="POV95449.1"/>
    </source>
</evidence>
<dbReference type="Proteomes" id="UP000239156">
    <property type="component" value="Unassembled WGS sequence"/>
</dbReference>
<feature type="domain" description="Cation efflux protein transmembrane" evidence="10">
    <location>
        <begin position="237"/>
        <end position="492"/>
    </location>
</feature>
<keyword evidence="5 9" id="KW-1133">Transmembrane helix</keyword>
<dbReference type="EMBL" id="PKSL01000344">
    <property type="protein sequence ID" value="POV95449.1"/>
    <property type="molecule type" value="Genomic_DNA"/>
</dbReference>